<dbReference type="UniPathway" id="UPA00072"/>
<evidence type="ECO:0000256" key="1">
    <source>
        <dbReference type="ARBA" id="ARBA00001966"/>
    </source>
</evidence>
<dbReference type="SMART" id="SM00729">
    <property type="entry name" value="Elp3"/>
    <property type="match status" value="1"/>
</dbReference>
<evidence type="ECO:0000256" key="3">
    <source>
        <dbReference type="ARBA" id="ARBA00004712"/>
    </source>
</evidence>
<dbReference type="InterPro" id="IPR007197">
    <property type="entry name" value="rSAM"/>
</dbReference>
<gene>
    <name evidence="19" type="primary">fbiC</name>
    <name evidence="19" type="ORF">KSF_028490</name>
</gene>
<evidence type="ECO:0000256" key="16">
    <source>
        <dbReference type="ARBA" id="ARBA00048468"/>
    </source>
</evidence>
<comment type="catalytic activity">
    <reaction evidence="16">
        <text>5-amino-6-(D-ribitylamino)uracil + L-tyrosine + S-adenosyl-L-methionine = 5-amino-5-(4-hydroxybenzyl)-6-(D-ribitylimino)-5,6-dihydrouracil + 2-iminoacetate + 5'-deoxyadenosine + L-methionine + H(+)</text>
        <dbReference type="Rhea" id="RHEA:55200"/>
        <dbReference type="ChEBI" id="CHEBI:15378"/>
        <dbReference type="ChEBI" id="CHEBI:15934"/>
        <dbReference type="ChEBI" id="CHEBI:17319"/>
        <dbReference type="ChEBI" id="CHEBI:57844"/>
        <dbReference type="ChEBI" id="CHEBI:58315"/>
        <dbReference type="ChEBI" id="CHEBI:59789"/>
        <dbReference type="ChEBI" id="CHEBI:77846"/>
        <dbReference type="ChEBI" id="CHEBI:85936"/>
        <dbReference type="EC" id="2.5.1.147"/>
    </reaction>
</comment>
<evidence type="ECO:0000313" key="20">
    <source>
        <dbReference type="Proteomes" id="UP000597444"/>
    </source>
</evidence>
<dbReference type="HAMAP" id="MF_01612">
    <property type="entry name" value="FO_synth_sub2"/>
    <property type="match status" value="1"/>
</dbReference>
<dbReference type="EMBL" id="BNJK01000001">
    <property type="protein sequence ID" value="GHO92801.1"/>
    <property type="molecule type" value="Genomic_DNA"/>
</dbReference>
<dbReference type="GO" id="GO:0044689">
    <property type="term" value="F:7,8-didemethyl-8-hydroxy-5-deazariboflavin synthase activity"/>
    <property type="evidence" value="ECO:0007669"/>
    <property type="project" value="UniProtKB-EC"/>
</dbReference>
<dbReference type="AlphaFoldDB" id="A0A8J3IEE5"/>
<evidence type="ECO:0000256" key="13">
    <source>
        <dbReference type="ARBA" id="ARBA00023004"/>
    </source>
</evidence>
<dbReference type="GO" id="GO:0051539">
    <property type="term" value="F:4 iron, 4 sulfur cluster binding"/>
    <property type="evidence" value="ECO:0007669"/>
    <property type="project" value="UniProtKB-KW"/>
</dbReference>
<evidence type="ECO:0000256" key="12">
    <source>
        <dbReference type="ARBA" id="ARBA00022723"/>
    </source>
</evidence>
<evidence type="ECO:0000256" key="4">
    <source>
        <dbReference type="ARBA" id="ARBA00010051"/>
    </source>
</evidence>
<accession>A0A8J3IEE5</accession>
<dbReference type="SFLD" id="SFLDG01389">
    <property type="entry name" value="menaquinone_synthsis_involved"/>
    <property type="match status" value="1"/>
</dbReference>
<dbReference type="InterPro" id="IPR019940">
    <property type="entry name" value="CofH_family"/>
</dbReference>
<dbReference type="CDD" id="cd01335">
    <property type="entry name" value="Radical_SAM"/>
    <property type="match status" value="2"/>
</dbReference>
<dbReference type="PROSITE" id="PS51918">
    <property type="entry name" value="RADICAL_SAM"/>
    <property type="match status" value="2"/>
</dbReference>
<keyword evidence="10" id="KW-0808">Transferase</keyword>
<comment type="similarity">
    <text evidence="5">In the N-terminal section; belongs to the radical SAM superfamily. CofG family.</text>
</comment>
<dbReference type="PANTHER" id="PTHR43076">
    <property type="entry name" value="FO SYNTHASE (COFH)"/>
    <property type="match status" value="1"/>
</dbReference>
<sequence length="814" mass="90592">MNTHEQAGMLAAALQGQMLSDDEARSLAGFTDLSLLLETASQLRDTVHHNRISYSRKVFIPLTQLCRDVCHYCTFAHPPRRGQRAYLSPDEILAIARAGAEAGCHEALFTLGDKPELRYKVARQELAEMGYASTIAYLAAMAELVFKETGLLPHANPGVMTAEDITLLRRVTVSQGIMLESASERLSERGGPHYGSPDKRPAVRLETIRLAGELQVPFTSGILIGIGETRAERIESLLALRSLHQSYGHIQEIIIQNFRAKPDTRMAHAPEPDLDELLWTLAVARVLFGPTMNIQAPPNLSPGTYRQLIKAGLNDWGGVSPVTPDHVNPEAKWPHLQELEQETAAAGKFLLERLAIYPDYVLNASRWLDQSLIAATLQASDTDGFARTEQWSPGAEQPIPASYIQTFAQALNPDTTRVQPDISSLIAKATAGEDLTEQEIVRLFQARGDDFTAICQAANDLRKRVNGDVVTYVVNRNINYTNICYFRCQFCAFSKGKLSENLRGAPYDLGLDEVVRRAQEAWERGATEVCMQGGIHPEYTGETYLRMCRAIKAVLPDMHIHAFSPLEVWQGAQTLGLSVHDFLVQLKEAGLGTLPGTAAEILDDEVRATLCPDKIKTDEWLHVMEEAHKVGFRTTATIMYGHQEQPKYWARHLLRLKQLQARTGGFTEFVPLPFVHMEAPVYWKGRARKGPTFREAILMHAVARLVLYPLITSIQVSWVKMGREGVKICLQAGANDMGGTLMNESITRAAGGEFGQELPPEQMEEVISSLGRIPQQRTTLYRSVSDERRQASYNAPVLQPIVLTPSKRYVRNRA</sequence>
<evidence type="ECO:0000259" key="18">
    <source>
        <dbReference type="PROSITE" id="PS51918"/>
    </source>
</evidence>
<keyword evidence="20" id="KW-1185">Reference proteome</keyword>
<evidence type="ECO:0000256" key="7">
    <source>
        <dbReference type="ARBA" id="ARBA00012289"/>
    </source>
</evidence>
<dbReference type="NCBIfam" id="NF005609">
    <property type="entry name" value="PRK07360.1"/>
    <property type="match status" value="1"/>
</dbReference>
<dbReference type="GO" id="GO:0141093">
    <property type="term" value="F:5-amino-6-(D-ribitylamino)uracil--L-tyrosine 4-hydroxyphenyl transferase activity"/>
    <property type="evidence" value="ECO:0007669"/>
    <property type="project" value="UniProtKB-EC"/>
</dbReference>
<dbReference type="Pfam" id="PF04055">
    <property type="entry name" value="Radical_SAM"/>
    <property type="match status" value="2"/>
</dbReference>
<protein>
    <recommendedName>
        <fullName evidence="8">FO synthase</fullName>
        <ecNumber evidence="7">2.5.1.147</ecNumber>
        <ecNumber evidence="6">4.3.1.32</ecNumber>
    </recommendedName>
</protein>
<comment type="caution">
    <text evidence="19">The sequence shown here is derived from an EMBL/GenBank/DDBJ whole genome shotgun (WGS) entry which is preliminary data.</text>
</comment>
<comment type="cofactor">
    <cofactor evidence="1">
        <name>[4Fe-4S] cluster</name>
        <dbReference type="ChEBI" id="CHEBI:49883"/>
    </cofactor>
</comment>
<dbReference type="InterPro" id="IPR019939">
    <property type="entry name" value="CofG_family"/>
</dbReference>
<evidence type="ECO:0000256" key="2">
    <source>
        <dbReference type="ARBA" id="ARBA00003692"/>
    </source>
</evidence>
<feature type="domain" description="Radical SAM core" evidence="18">
    <location>
        <begin position="470"/>
        <end position="709"/>
    </location>
</feature>
<comment type="function">
    <text evidence="2">Catalyzes the radical-mediated synthesis of 7,8-didemethyl-8-hydroxy-5-deazariboflavin (FO) from 5-amino-6-(D-ribitylamino)uracil and L-tyrosine.</text>
</comment>
<evidence type="ECO:0000256" key="5">
    <source>
        <dbReference type="ARBA" id="ARBA00010826"/>
    </source>
</evidence>
<dbReference type="FunFam" id="3.20.20.70:FF:000134">
    <property type="entry name" value="7,8-didemethyl-8-hydroxy-5-deazariboflavin synthase"/>
    <property type="match status" value="1"/>
</dbReference>
<proteinExistence type="inferred from homology"/>
<comment type="similarity">
    <text evidence="4">In the C-terminal section; belongs to the radical SAM superfamily. CofH family.</text>
</comment>
<evidence type="ECO:0000256" key="17">
    <source>
        <dbReference type="ARBA" id="ARBA00048974"/>
    </source>
</evidence>
<keyword evidence="12" id="KW-0479">Metal-binding</keyword>
<evidence type="ECO:0000313" key="19">
    <source>
        <dbReference type="EMBL" id="GHO92801.1"/>
    </source>
</evidence>
<keyword evidence="15" id="KW-0456">Lyase</keyword>
<dbReference type="EC" id="4.3.1.32" evidence="6"/>
<dbReference type="SFLD" id="SFLDG01064">
    <property type="entry name" value="F420__menaquinone_cofactor_bio"/>
    <property type="match status" value="3"/>
</dbReference>
<evidence type="ECO:0000256" key="15">
    <source>
        <dbReference type="ARBA" id="ARBA00023239"/>
    </source>
</evidence>
<evidence type="ECO:0000256" key="8">
    <source>
        <dbReference type="ARBA" id="ARBA00022220"/>
    </source>
</evidence>
<dbReference type="EC" id="2.5.1.147" evidence="7"/>
<dbReference type="SFLD" id="SFLDG01388">
    <property type="entry name" value="7_8-didemethyl-8-hydroxy-5-dea"/>
    <property type="match status" value="2"/>
</dbReference>
<keyword evidence="11" id="KW-0949">S-adenosyl-L-methionine</keyword>
<evidence type="ECO:0000256" key="11">
    <source>
        <dbReference type="ARBA" id="ARBA00022691"/>
    </source>
</evidence>
<dbReference type="HAMAP" id="MF_01611">
    <property type="entry name" value="FO_synth_sub1"/>
    <property type="match status" value="1"/>
</dbReference>
<dbReference type="Pfam" id="PF19288">
    <property type="entry name" value="CofH_C"/>
    <property type="match status" value="1"/>
</dbReference>
<comment type="pathway">
    <text evidence="3">Cofactor biosynthesis; coenzyme F0 biosynthesis.</text>
</comment>
<comment type="catalytic activity">
    <reaction evidence="17">
        <text>5-amino-5-(4-hydroxybenzyl)-6-(D-ribitylimino)-5,6-dihydrouracil + S-adenosyl-L-methionine = 7,8-didemethyl-8-hydroxy-5-deazariboflavin + 5'-deoxyadenosine + L-methionine + NH4(+) + H(+)</text>
        <dbReference type="Rhea" id="RHEA:55204"/>
        <dbReference type="ChEBI" id="CHEBI:15378"/>
        <dbReference type="ChEBI" id="CHEBI:17319"/>
        <dbReference type="ChEBI" id="CHEBI:28938"/>
        <dbReference type="ChEBI" id="CHEBI:57844"/>
        <dbReference type="ChEBI" id="CHEBI:59789"/>
        <dbReference type="ChEBI" id="CHEBI:59904"/>
        <dbReference type="ChEBI" id="CHEBI:85936"/>
        <dbReference type="EC" id="4.3.1.32"/>
    </reaction>
</comment>
<evidence type="ECO:0000256" key="9">
    <source>
        <dbReference type="ARBA" id="ARBA00022485"/>
    </source>
</evidence>
<reference evidence="19" key="1">
    <citation type="submission" date="2020-10" db="EMBL/GenBank/DDBJ databases">
        <title>Taxonomic study of unclassified bacteria belonging to the class Ktedonobacteria.</title>
        <authorList>
            <person name="Yabe S."/>
            <person name="Wang C.M."/>
            <person name="Zheng Y."/>
            <person name="Sakai Y."/>
            <person name="Cavaletti L."/>
            <person name="Monciardini P."/>
            <person name="Donadio S."/>
        </authorList>
    </citation>
    <scope>NUCLEOTIDE SEQUENCE</scope>
    <source>
        <strain evidence="19">ID150040</strain>
    </source>
</reference>
<dbReference type="InterPro" id="IPR045567">
    <property type="entry name" value="CofH/MnqC-like_C"/>
</dbReference>
<dbReference type="SFLD" id="SFLDS00029">
    <property type="entry name" value="Radical_SAM"/>
    <property type="match status" value="3"/>
</dbReference>
<dbReference type="SFLD" id="SFLDF00343">
    <property type="entry name" value="aminofutalosine_synthase_(mqnE"/>
    <property type="match status" value="1"/>
</dbReference>
<dbReference type="InterPro" id="IPR013785">
    <property type="entry name" value="Aldolase_TIM"/>
</dbReference>
<dbReference type="NCBIfam" id="TIGR03551">
    <property type="entry name" value="F420_cofH"/>
    <property type="match status" value="1"/>
</dbReference>
<dbReference type="Gene3D" id="3.20.20.70">
    <property type="entry name" value="Aldolase class I"/>
    <property type="match status" value="2"/>
</dbReference>
<evidence type="ECO:0000256" key="10">
    <source>
        <dbReference type="ARBA" id="ARBA00022679"/>
    </source>
</evidence>
<dbReference type="GO" id="GO:0046872">
    <property type="term" value="F:metal ion binding"/>
    <property type="evidence" value="ECO:0007669"/>
    <property type="project" value="UniProtKB-KW"/>
</dbReference>
<dbReference type="SFLD" id="SFLDF00294">
    <property type="entry name" value="7_8-didemethyl-8-hydroxy-5-dea"/>
    <property type="match status" value="1"/>
</dbReference>
<dbReference type="InterPro" id="IPR034405">
    <property type="entry name" value="F420"/>
</dbReference>
<dbReference type="NCBIfam" id="TIGR00423">
    <property type="entry name" value="CofH family radical SAM protein"/>
    <property type="match status" value="1"/>
</dbReference>
<feature type="domain" description="Radical SAM core" evidence="18">
    <location>
        <begin position="52"/>
        <end position="299"/>
    </location>
</feature>
<keyword evidence="14" id="KW-0411">Iron-sulfur</keyword>
<dbReference type="Proteomes" id="UP000597444">
    <property type="component" value="Unassembled WGS sequence"/>
</dbReference>
<dbReference type="InterPro" id="IPR020050">
    <property type="entry name" value="FO_synthase_su2"/>
</dbReference>
<keyword evidence="13" id="KW-0408">Iron</keyword>
<organism evidence="19 20">
    <name type="scientific">Reticulibacter mediterranei</name>
    <dbReference type="NCBI Taxonomy" id="2778369"/>
    <lineage>
        <taxon>Bacteria</taxon>
        <taxon>Bacillati</taxon>
        <taxon>Chloroflexota</taxon>
        <taxon>Ktedonobacteria</taxon>
        <taxon>Ktedonobacterales</taxon>
        <taxon>Reticulibacteraceae</taxon>
        <taxon>Reticulibacter</taxon>
    </lineage>
</organism>
<dbReference type="InterPro" id="IPR006638">
    <property type="entry name" value="Elp3/MiaA/NifB-like_rSAM"/>
</dbReference>
<dbReference type="InterPro" id="IPR058240">
    <property type="entry name" value="rSAM_sf"/>
</dbReference>
<evidence type="ECO:0000256" key="14">
    <source>
        <dbReference type="ARBA" id="ARBA00023014"/>
    </source>
</evidence>
<dbReference type="NCBIfam" id="NF004884">
    <property type="entry name" value="PRK06245.1"/>
    <property type="match status" value="1"/>
</dbReference>
<name>A0A8J3IEE5_9CHLR</name>
<dbReference type="SUPFAM" id="SSF102114">
    <property type="entry name" value="Radical SAM enzymes"/>
    <property type="match status" value="2"/>
</dbReference>
<dbReference type="PANTHER" id="PTHR43076:SF1">
    <property type="entry name" value="LIPOYL SYNTHASE 2"/>
    <property type="match status" value="1"/>
</dbReference>
<evidence type="ECO:0000256" key="6">
    <source>
        <dbReference type="ARBA" id="ARBA00012126"/>
    </source>
</evidence>
<keyword evidence="9" id="KW-0004">4Fe-4S</keyword>
<dbReference type="NCBIfam" id="TIGR03550">
    <property type="entry name" value="F420_cofG"/>
    <property type="match status" value="1"/>
</dbReference>